<dbReference type="InterPro" id="IPR036420">
    <property type="entry name" value="BRCT_dom_sf"/>
</dbReference>
<dbReference type="InParanoid" id="A0A0C3G7I2"/>
<evidence type="ECO:0000313" key="2">
    <source>
        <dbReference type="Proteomes" id="UP000054166"/>
    </source>
</evidence>
<dbReference type="Proteomes" id="UP000054166">
    <property type="component" value="Unassembled WGS sequence"/>
</dbReference>
<dbReference type="AlphaFoldDB" id="A0A0C3G7I2"/>
<accession>A0A0C3G7I2</accession>
<dbReference type="Gene3D" id="3.40.50.10190">
    <property type="entry name" value="BRCT domain"/>
    <property type="match status" value="1"/>
</dbReference>
<name>A0A0C3G7I2_PILCF</name>
<proteinExistence type="predicted"/>
<sequence>MRKGPLVVLGRVAGTSRSPNKLLYTTGILLPHSFLPYQHLLPLILPYTHHALPNQLLLNWSIPIVNHLWLEDCFIQWKNLTVDIGKYIDFLPGTDFATILGKSGVWEGHFGGSWKGRV</sequence>
<dbReference type="EMBL" id="KN832970">
    <property type="protein sequence ID" value="KIM92170.1"/>
    <property type="molecule type" value="Genomic_DNA"/>
</dbReference>
<evidence type="ECO:0000313" key="1">
    <source>
        <dbReference type="EMBL" id="KIM92170.1"/>
    </source>
</evidence>
<dbReference type="HOGENOM" id="CLU_2074024_0_0_1"/>
<dbReference type="OrthoDB" id="342264at2759"/>
<protein>
    <recommendedName>
        <fullName evidence="3">BRCT domain-containing protein</fullName>
    </recommendedName>
</protein>
<gene>
    <name evidence="1" type="ORF">PILCRDRAFT_810179</name>
</gene>
<evidence type="ECO:0008006" key="3">
    <source>
        <dbReference type="Google" id="ProtNLM"/>
    </source>
</evidence>
<reference evidence="2" key="2">
    <citation type="submission" date="2015-01" db="EMBL/GenBank/DDBJ databases">
        <title>Evolutionary Origins and Diversification of the Mycorrhizal Mutualists.</title>
        <authorList>
            <consortium name="DOE Joint Genome Institute"/>
            <consortium name="Mycorrhizal Genomics Consortium"/>
            <person name="Kohler A."/>
            <person name="Kuo A."/>
            <person name="Nagy L.G."/>
            <person name="Floudas D."/>
            <person name="Copeland A."/>
            <person name="Barry K.W."/>
            <person name="Cichocki N."/>
            <person name="Veneault-Fourrey C."/>
            <person name="LaButti K."/>
            <person name="Lindquist E.A."/>
            <person name="Lipzen A."/>
            <person name="Lundell T."/>
            <person name="Morin E."/>
            <person name="Murat C."/>
            <person name="Riley R."/>
            <person name="Ohm R."/>
            <person name="Sun H."/>
            <person name="Tunlid A."/>
            <person name="Henrissat B."/>
            <person name="Grigoriev I.V."/>
            <person name="Hibbett D.S."/>
            <person name="Martin F."/>
        </authorList>
    </citation>
    <scope>NUCLEOTIDE SEQUENCE [LARGE SCALE GENOMIC DNA]</scope>
    <source>
        <strain evidence="2">F 1598</strain>
    </source>
</reference>
<dbReference type="STRING" id="765440.A0A0C3G7I2"/>
<keyword evidence="2" id="KW-1185">Reference proteome</keyword>
<dbReference type="SUPFAM" id="SSF52113">
    <property type="entry name" value="BRCT domain"/>
    <property type="match status" value="1"/>
</dbReference>
<organism evidence="1 2">
    <name type="scientific">Piloderma croceum (strain F 1598)</name>
    <dbReference type="NCBI Taxonomy" id="765440"/>
    <lineage>
        <taxon>Eukaryota</taxon>
        <taxon>Fungi</taxon>
        <taxon>Dikarya</taxon>
        <taxon>Basidiomycota</taxon>
        <taxon>Agaricomycotina</taxon>
        <taxon>Agaricomycetes</taxon>
        <taxon>Agaricomycetidae</taxon>
        <taxon>Atheliales</taxon>
        <taxon>Atheliaceae</taxon>
        <taxon>Piloderma</taxon>
    </lineage>
</organism>
<reference evidence="1 2" key="1">
    <citation type="submission" date="2014-04" db="EMBL/GenBank/DDBJ databases">
        <authorList>
            <consortium name="DOE Joint Genome Institute"/>
            <person name="Kuo A."/>
            <person name="Tarkka M."/>
            <person name="Buscot F."/>
            <person name="Kohler A."/>
            <person name="Nagy L.G."/>
            <person name="Floudas D."/>
            <person name="Copeland A."/>
            <person name="Barry K.W."/>
            <person name="Cichocki N."/>
            <person name="Veneault-Fourrey C."/>
            <person name="LaButti K."/>
            <person name="Lindquist E.A."/>
            <person name="Lipzen A."/>
            <person name="Lundell T."/>
            <person name="Morin E."/>
            <person name="Murat C."/>
            <person name="Sun H."/>
            <person name="Tunlid A."/>
            <person name="Henrissat B."/>
            <person name="Grigoriev I.V."/>
            <person name="Hibbett D.S."/>
            <person name="Martin F."/>
            <person name="Nordberg H.P."/>
            <person name="Cantor M.N."/>
            <person name="Hua S.X."/>
        </authorList>
    </citation>
    <scope>NUCLEOTIDE SEQUENCE [LARGE SCALE GENOMIC DNA]</scope>
    <source>
        <strain evidence="1 2">F 1598</strain>
    </source>
</reference>